<feature type="chain" id="PRO_5041293619" evidence="2">
    <location>
        <begin position="19"/>
        <end position="263"/>
    </location>
</feature>
<keyword evidence="4" id="KW-1185">Reference proteome</keyword>
<comment type="caution">
    <text evidence="3">The sequence shown here is derived from an EMBL/GenBank/DDBJ whole genome shotgun (WGS) entry which is preliminary data.</text>
</comment>
<feature type="region of interest" description="Disordered" evidence="1">
    <location>
        <begin position="202"/>
        <end position="221"/>
    </location>
</feature>
<protein>
    <submittedName>
        <fullName evidence="3">Uncharacterized protein</fullName>
    </submittedName>
</protein>
<gene>
    <name evidence="3" type="ORF">CYNAS_LOCUS2462</name>
</gene>
<feature type="region of interest" description="Disordered" evidence="1">
    <location>
        <begin position="232"/>
        <end position="263"/>
    </location>
</feature>
<evidence type="ECO:0000313" key="3">
    <source>
        <dbReference type="EMBL" id="CAJ0590479.1"/>
    </source>
</evidence>
<organism evidence="3 4">
    <name type="scientific">Cylicocyclus nassatus</name>
    <name type="common">Nematode worm</name>
    <dbReference type="NCBI Taxonomy" id="53992"/>
    <lineage>
        <taxon>Eukaryota</taxon>
        <taxon>Metazoa</taxon>
        <taxon>Ecdysozoa</taxon>
        <taxon>Nematoda</taxon>
        <taxon>Chromadorea</taxon>
        <taxon>Rhabditida</taxon>
        <taxon>Rhabditina</taxon>
        <taxon>Rhabditomorpha</taxon>
        <taxon>Strongyloidea</taxon>
        <taxon>Strongylidae</taxon>
        <taxon>Cylicocyclus</taxon>
    </lineage>
</organism>
<reference evidence="3" key="1">
    <citation type="submission" date="2023-07" db="EMBL/GenBank/DDBJ databases">
        <authorList>
            <consortium name="CYATHOMIX"/>
        </authorList>
    </citation>
    <scope>NUCLEOTIDE SEQUENCE</scope>
    <source>
        <strain evidence="3">N/A</strain>
    </source>
</reference>
<name>A0AA36DPX5_CYLNA</name>
<keyword evidence="2" id="KW-0732">Signal</keyword>
<accession>A0AA36DPX5</accession>
<dbReference type="Proteomes" id="UP001176961">
    <property type="component" value="Unassembled WGS sequence"/>
</dbReference>
<dbReference type="AlphaFoldDB" id="A0AA36DPX5"/>
<feature type="compositionally biased region" description="Basic residues" evidence="1">
    <location>
        <begin position="232"/>
        <end position="245"/>
    </location>
</feature>
<evidence type="ECO:0000256" key="1">
    <source>
        <dbReference type="SAM" id="MobiDB-lite"/>
    </source>
</evidence>
<evidence type="ECO:0000256" key="2">
    <source>
        <dbReference type="SAM" id="SignalP"/>
    </source>
</evidence>
<sequence>MQTLIIFCTTLYLSFCQSNRNQRQLLLQPLSATRRGFTPHISHLRLPKAIVLDALPMTGWNGRAQRTPAVLVDEKAADTSNLKNAESILAGNMSKAFLQELSDYLYGLMSGKRSGSTHRARHSAFRRGRHSNELLDYEDEARARDAEELTKRRSMPVMQTDPRSAILSRRNNITRIISANNVQFRSMRVPLAQNSIRTMPARGSPSFILSQPIHSKSSKRIDSQAIRMMSRPLRHRDSRRAGVSRRRAENVPRSLRYRSSRIA</sequence>
<dbReference type="EMBL" id="CATQJL010000001">
    <property type="protein sequence ID" value="CAJ0590479.1"/>
    <property type="molecule type" value="Genomic_DNA"/>
</dbReference>
<evidence type="ECO:0000313" key="4">
    <source>
        <dbReference type="Proteomes" id="UP001176961"/>
    </source>
</evidence>
<feature type="signal peptide" evidence="2">
    <location>
        <begin position="1"/>
        <end position="18"/>
    </location>
</feature>
<proteinExistence type="predicted"/>